<dbReference type="GeneID" id="92359133"/>
<dbReference type="AlphaFoldDB" id="A0A836KCT8"/>
<keyword evidence="3" id="KW-1185">Reference proteome</keyword>
<feature type="region of interest" description="Disordered" evidence="1">
    <location>
        <begin position="137"/>
        <end position="175"/>
    </location>
</feature>
<organism evidence="2 3">
    <name type="scientific">Leishmania orientalis</name>
    <dbReference type="NCBI Taxonomy" id="2249476"/>
    <lineage>
        <taxon>Eukaryota</taxon>
        <taxon>Discoba</taxon>
        <taxon>Euglenozoa</taxon>
        <taxon>Kinetoplastea</taxon>
        <taxon>Metakinetoplastina</taxon>
        <taxon>Trypanosomatida</taxon>
        <taxon>Trypanosomatidae</taxon>
        <taxon>Leishmaniinae</taxon>
        <taxon>Leishmania</taxon>
    </lineage>
</organism>
<feature type="compositionally biased region" description="Basic and acidic residues" evidence="1">
    <location>
        <begin position="356"/>
        <end position="373"/>
    </location>
</feature>
<evidence type="ECO:0000313" key="3">
    <source>
        <dbReference type="Proteomes" id="UP000674143"/>
    </source>
</evidence>
<feature type="region of interest" description="Disordered" evidence="1">
    <location>
        <begin position="193"/>
        <end position="215"/>
    </location>
</feature>
<accession>A0A836KCT8</accession>
<name>A0A836KCT8_9TRYP</name>
<feature type="compositionally biased region" description="Basic residues" evidence="1">
    <location>
        <begin position="159"/>
        <end position="169"/>
    </location>
</feature>
<dbReference type="Proteomes" id="UP000674143">
    <property type="component" value="Chromosome 31"/>
</dbReference>
<gene>
    <name evidence="2" type="ORF">LSCM4_03185</name>
</gene>
<proteinExistence type="predicted"/>
<evidence type="ECO:0000256" key="1">
    <source>
        <dbReference type="SAM" id="MobiDB-lite"/>
    </source>
</evidence>
<dbReference type="EMBL" id="JAFHLR010000031">
    <property type="protein sequence ID" value="KAG5471634.1"/>
    <property type="molecule type" value="Genomic_DNA"/>
</dbReference>
<evidence type="ECO:0000313" key="2">
    <source>
        <dbReference type="EMBL" id="KAG5471634.1"/>
    </source>
</evidence>
<feature type="region of interest" description="Disordered" evidence="1">
    <location>
        <begin position="355"/>
        <end position="419"/>
    </location>
</feature>
<comment type="caution">
    <text evidence="2">The sequence shown here is derived from an EMBL/GenBank/DDBJ whole genome shotgun (WGS) entry which is preliminary data.</text>
</comment>
<reference evidence="2 3" key="1">
    <citation type="submission" date="2021-02" db="EMBL/GenBank/DDBJ databases">
        <title>Leishmania (Mundinia) orientalis Genome sequencing and assembly.</title>
        <authorList>
            <person name="Almutairi H."/>
            <person name="Gatherer D."/>
        </authorList>
    </citation>
    <scope>NUCLEOTIDE SEQUENCE [LARGE SCALE GENOMIC DNA]</scope>
    <source>
        <strain evidence="2">LSCM4</strain>
    </source>
</reference>
<feature type="region of interest" description="Disordered" evidence="1">
    <location>
        <begin position="272"/>
        <end position="295"/>
    </location>
</feature>
<dbReference type="RefSeq" id="XP_067060751.1">
    <property type="nucleotide sequence ID" value="XM_067205199.1"/>
</dbReference>
<feature type="compositionally biased region" description="Acidic residues" evidence="1">
    <location>
        <begin position="409"/>
        <end position="419"/>
    </location>
</feature>
<dbReference type="KEGG" id="loi:92359133"/>
<sequence>MIWRSLPFYSVKVVSASLIESMPFLEKGRITTGSYATLTFHLRRFYKSESFGLDCTFQPFGGCGMECFVSGMRADLVASSAALTGVLDSGQTAHKSAVRVTSINGVARLTEATVRELLDSGRDVVVQCDVSAVTASGSDRGQADAAARGKKNEAERVRTPVRRGRRRKAAAMDALDSDDTEIAEEGIGKVVRTRRRRGRERPRNASKASKKRLRYAGARSVVEMTHEDADFSSVDGGSLTDVETPGPVTTAAAEDINAAALATLNELAPAKPVRTRGRRSAKLEKMRGVKHQSKALAEAPGDVWFTQAKETAADGGEDVEVPAADTARTARKRRGRPPKMAMTDAPAVVNAVKATGGDRGRSTARVFKVEQQKKVAGRRGRPRKTDKPVEELDNPQVTETSARTVPAGQDEDVDGELEF</sequence>
<protein>
    <submittedName>
        <fullName evidence="2">Uncharacterized protein</fullName>
    </submittedName>
</protein>